<sequence length="798" mass="90989">MSLGVRKIARSRLNGLLSPCRAQQWHQGFGTHLGQRARLSALNTPVALDSRMGPDAATSSTFRPPSHDISEPHPPTRQLSQPSATHLQDTQDGRSQPDPHKHYSTSTLPLVTGRKIRALAIQYNADPRLVRRAATQVNRGIQLKNKILTDRGLFLSLAIRFNSLYSQTLAFWQWKGSYTAIFNAKLDGGVVHRRLPSLNDDAKYLLDMVLDDCYGSFQETWEDLNRPTKAWAWQRLAIWLLQNAPEKALDFLIVTTKPLHKPDANMVSDCFIYLDRFYYHDRLRGWSSDTHTYATAIADCMQPEDWPIINPPQKGLRLYIRRTDSARAVKAFRLVNERGITMEAQTLLCFMNKFTHQKNVELALKALGSIPRINHPDFTMASSAVLRHCCKLLTLDSVEDTAEGRNFRILPRLLNMNVQPDRDMMNLVLANAYKTGDPQLGADMLDFMQRHHHVFDSYTYVTLLTDAVARGDHSRVDELTREIETQEQFNENPYIFSKLMHAHYTFTAKHLDPESDPAGVFYSMLEMYNKLHDISPLKALLIVPSHYTPPVTGLQNKIPPSRVALFLMISTFFRCKNKHTQAHRIYDQFRELVRMGDPSIASLVETDHVYNEFLIAFRKSPLSLRSSVRLVEDMLDTSTLPTHTTTGVPLKHVAPSEHTWTILLSAFNYNGQPDAAEKVKEMMAKYNVRYNQVTWNTIINGFANTQSITETASAIRQMEQQGFVIDRYTMNSLRYLRDPQRLWDSVAELDKASANSAYEEPLATEPTPDVHTGPQELEHDDLIDSGLQKLELKSKSSK</sequence>
<dbReference type="AlphaFoldDB" id="A0A9W4IRK3"/>
<feature type="compositionally biased region" description="Polar residues" evidence="2">
    <location>
        <begin position="77"/>
        <end position="88"/>
    </location>
</feature>
<name>A0A9W4IRK3_9EURO</name>
<dbReference type="Proteomes" id="UP001152646">
    <property type="component" value="Unassembled WGS sequence"/>
</dbReference>
<dbReference type="InterPro" id="IPR050667">
    <property type="entry name" value="PPR-containing_protein"/>
</dbReference>
<evidence type="ECO:0008006" key="5">
    <source>
        <dbReference type="Google" id="ProtNLM"/>
    </source>
</evidence>
<feature type="region of interest" description="Disordered" evidence="2">
    <location>
        <begin position="754"/>
        <end position="777"/>
    </location>
</feature>
<dbReference type="PANTHER" id="PTHR47939">
    <property type="entry name" value="MEMBRANE-ASSOCIATED SALT-INDUCIBLE PROTEIN-LIKE"/>
    <property type="match status" value="1"/>
</dbReference>
<evidence type="ECO:0000313" key="4">
    <source>
        <dbReference type="Proteomes" id="UP001152646"/>
    </source>
</evidence>
<dbReference type="InterPro" id="IPR011990">
    <property type="entry name" value="TPR-like_helical_dom_sf"/>
</dbReference>
<dbReference type="PROSITE" id="PS51375">
    <property type="entry name" value="PPR"/>
    <property type="match status" value="2"/>
</dbReference>
<dbReference type="OrthoDB" id="185373at2759"/>
<comment type="caution">
    <text evidence="3">The sequence shown here is derived from an EMBL/GenBank/DDBJ whole genome shotgun (WGS) entry which is preliminary data.</text>
</comment>
<organism evidence="3 4">
    <name type="scientific">Penicillium salamii</name>
    <dbReference type="NCBI Taxonomy" id="1612424"/>
    <lineage>
        <taxon>Eukaryota</taxon>
        <taxon>Fungi</taxon>
        <taxon>Dikarya</taxon>
        <taxon>Ascomycota</taxon>
        <taxon>Pezizomycotina</taxon>
        <taxon>Eurotiomycetes</taxon>
        <taxon>Eurotiomycetidae</taxon>
        <taxon>Eurotiales</taxon>
        <taxon>Aspergillaceae</taxon>
        <taxon>Penicillium</taxon>
    </lineage>
</organism>
<dbReference type="EMBL" id="CAJVPA010000110">
    <property type="protein sequence ID" value="CAG8330216.1"/>
    <property type="molecule type" value="Genomic_DNA"/>
</dbReference>
<protein>
    <recommendedName>
        <fullName evidence="5">Pentatricopeptide repeat protein</fullName>
    </recommendedName>
</protein>
<dbReference type="NCBIfam" id="TIGR00756">
    <property type="entry name" value="PPR"/>
    <property type="match status" value="1"/>
</dbReference>
<evidence type="ECO:0000313" key="3">
    <source>
        <dbReference type="EMBL" id="CAG8330216.1"/>
    </source>
</evidence>
<dbReference type="PANTHER" id="PTHR47939:SF5">
    <property type="entry name" value="PENTACOTRIPEPTIDE-REPEAT REGION OF PRORP DOMAIN-CONTAINING PROTEIN"/>
    <property type="match status" value="1"/>
</dbReference>
<dbReference type="Pfam" id="PF13041">
    <property type="entry name" value="PPR_2"/>
    <property type="match status" value="1"/>
</dbReference>
<dbReference type="Gene3D" id="1.25.40.10">
    <property type="entry name" value="Tetratricopeptide repeat domain"/>
    <property type="match status" value="2"/>
</dbReference>
<evidence type="ECO:0000256" key="2">
    <source>
        <dbReference type="SAM" id="MobiDB-lite"/>
    </source>
</evidence>
<feature type="compositionally biased region" description="Basic and acidic residues" evidence="2">
    <location>
        <begin position="89"/>
        <end position="101"/>
    </location>
</feature>
<reference evidence="3" key="1">
    <citation type="submission" date="2021-07" db="EMBL/GenBank/DDBJ databases">
        <authorList>
            <person name="Branca A.L. A."/>
        </authorList>
    </citation>
    <scope>NUCLEOTIDE SEQUENCE</scope>
</reference>
<dbReference type="InterPro" id="IPR002885">
    <property type="entry name" value="PPR_rpt"/>
</dbReference>
<gene>
    <name evidence="3" type="ORF">PSALAMII_LOCUS2614</name>
</gene>
<evidence type="ECO:0000256" key="1">
    <source>
        <dbReference type="PROSITE-ProRule" id="PRU00708"/>
    </source>
</evidence>
<accession>A0A9W4IRK3</accession>
<proteinExistence type="predicted"/>
<feature type="region of interest" description="Disordered" evidence="2">
    <location>
        <begin position="48"/>
        <end position="107"/>
    </location>
</feature>
<feature type="repeat" description="PPR" evidence="1">
    <location>
        <begin position="691"/>
        <end position="725"/>
    </location>
</feature>
<feature type="repeat" description="PPR" evidence="1">
    <location>
        <begin position="656"/>
        <end position="690"/>
    </location>
</feature>